<comment type="caution">
    <text evidence="7">The sequence shown here is derived from an EMBL/GenBank/DDBJ whole genome shotgun (WGS) entry which is preliminary data.</text>
</comment>
<evidence type="ECO:0000259" key="6">
    <source>
        <dbReference type="Pfam" id="PF09864"/>
    </source>
</evidence>
<accession>A0ABV6DAS1</accession>
<sequence>MPKTFFSLSLLAALVGIAGCSDATELTLSLPGDATVERTSVAYDCGAAGRLDVEYVNAGPVSLAVFTYDEEPVVASNVVAASGARYAGGRYVWWSKGDGGTLHDAMQAEDAPPLATCSQAR</sequence>
<dbReference type="Gene3D" id="2.40.128.200">
    <property type="match status" value="1"/>
</dbReference>
<keyword evidence="8" id="KW-1185">Reference proteome</keyword>
<feature type="domain" description="C-type lysozyme inhibitor" evidence="6">
    <location>
        <begin position="43"/>
        <end position="109"/>
    </location>
</feature>
<keyword evidence="1 5" id="KW-0732">Signal</keyword>
<evidence type="ECO:0000256" key="3">
    <source>
        <dbReference type="ARBA" id="ARBA00023139"/>
    </source>
</evidence>
<dbReference type="Proteomes" id="UP001589755">
    <property type="component" value="Unassembled WGS sequence"/>
</dbReference>
<evidence type="ECO:0000256" key="2">
    <source>
        <dbReference type="ARBA" id="ARBA00023136"/>
    </source>
</evidence>
<proteinExistence type="predicted"/>
<organism evidence="7 8">
    <name type="scientific">Chelativorans intermedius</name>
    <dbReference type="NCBI Taxonomy" id="515947"/>
    <lineage>
        <taxon>Bacteria</taxon>
        <taxon>Pseudomonadati</taxon>
        <taxon>Pseudomonadota</taxon>
        <taxon>Alphaproteobacteria</taxon>
        <taxon>Hyphomicrobiales</taxon>
        <taxon>Phyllobacteriaceae</taxon>
        <taxon>Chelativorans</taxon>
    </lineage>
</organism>
<dbReference type="InterPro" id="IPR036328">
    <property type="entry name" value="MliC_sf"/>
</dbReference>
<protein>
    <submittedName>
        <fullName evidence="7">MliC family protein</fullName>
    </submittedName>
</protein>
<reference evidence="7 8" key="1">
    <citation type="submission" date="2024-09" db="EMBL/GenBank/DDBJ databases">
        <authorList>
            <person name="Sun Q."/>
            <person name="Mori K."/>
        </authorList>
    </citation>
    <scope>NUCLEOTIDE SEQUENCE [LARGE SCALE GENOMIC DNA]</scope>
    <source>
        <strain evidence="7 8">CCM 8543</strain>
    </source>
</reference>
<feature type="signal peptide" evidence="5">
    <location>
        <begin position="1"/>
        <end position="23"/>
    </location>
</feature>
<evidence type="ECO:0000313" key="8">
    <source>
        <dbReference type="Proteomes" id="UP001589755"/>
    </source>
</evidence>
<evidence type="ECO:0000256" key="1">
    <source>
        <dbReference type="ARBA" id="ARBA00022729"/>
    </source>
</evidence>
<dbReference type="Pfam" id="PF09864">
    <property type="entry name" value="MliC"/>
    <property type="match status" value="1"/>
</dbReference>
<keyword evidence="4" id="KW-0449">Lipoprotein</keyword>
<dbReference type="PROSITE" id="PS51257">
    <property type="entry name" value="PROKAR_LIPOPROTEIN"/>
    <property type="match status" value="1"/>
</dbReference>
<feature type="chain" id="PRO_5046790733" evidence="5">
    <location>
        <begin position="24"/>
        <end position="121"/>
    </location>
</feature>
<gene>
    <name evidence="7" type="ORF">ACFFJ2_15290</name>
</gene>
<evidence type="ECO:0000256" key="5">
    <source>
        <dbReference type="SAM" id="SignalP"/>
    </source>
</evidence>
<dbReference type="SUPFAM" id="SSF141488">
    <property type="entry name" value="YdhA-like"/>
    <property type="match status" value="1"/>
</dbReference>
<evidence type="ECO:0000313" key="7">
    <source>
        <dbReference type="EMBL" id="MFC0209768.1"/>
    </source>
</evidence>
<keyword evidence="3" id="KW-0564">Palmitate</keyword>
<keyword evidence="2" id="KW-0472">Membrane</keyword>
<dbReference type="EMBL" id="JBHLXD010000028">
    <property type="protein sequence ID" value="MFC0209768.1"/>
    <property type="molecule type" value="Genomic_DNA"/>
</dbReference>
<name>A0ABV6DAS1_9HYPH</name>
<evidence type="ECO:0000256" key="4">
    <source>
        <dbReference type="ARBA" id="ARBA00023288"/>
    </source>
</evidence>
<dbReference type="InterPro" id="IPR018660">
    <property type="entry name" value="MliC"/>
</dbReference>
<dbReference type="RefSeq" id="WP_261519651.1">
    <property type="nucleotide sequence ID" value="NZ_JAODNW010000005.1"/>
</dbReference>